<dbReference type="SUPFAM" id="SSF46689">
    <property type="entry name" value="Homeodomain-like"/>
    <property type="match status" value="1"/>
</dbReference>
<dbReference type="Pfam" id="PF13305">
    <property type="entry name" value="TetR_C_33"/>
    <property type="match status" value="1"/>
</dbReference>
<sequence>MSTEKAAYHHGNLREALVRTALALLEDGGVEALTLRAAARGAGVSAMAPYRHFADKAALLTAVAAQGYADLRDRLAHADGQTDARQALVEQGVAYVLFAYERPALFRLMFGAPLAAPKVAPASADTAYGILAARVAGLVPEAERETATMAAWSLVHGLACLTVDGRLPPPAQGNAPTTEALARRVTGLFAAGLPADGGDAGRGRSRGR</sequence>
<keyword evidence="3" id="KW-0804">Transcription</keyword>
<keyword evidence="1" id="KW-0805">Transcription regulation</keyword>
<accession>A0A7X0B084</accession>
<feature type="DNA-binding region" description="H-T-H motif" evidence="4">
    <location>
        <begin position="34"/>
        <end position="53"/>
    </location>
</feature>
<dbReference type="PANTHER" id="PTHR30055:SF220">
    <property type="entry name" value="TETR-FAMILY REGULATORY PROTEIN"/>
    <property type="match status" value="1"/>
</dbReference>
<dbReference type="RefSeq" id="WP_211106230.1">
    <property type="nucleotide sequence ID" value="NZ_JACIIZ010000005.1"/>
</dbReference>
<dbReference type="GO" id="GO:0000976">
    <property type="term" value="F:transcription cis-regulatory region binding"/>
    <property type="evidence" value="ECO:0007669"/>
    <property type="project" value="TreeGrafter"/>
</dbReference>
<feature type="domain" description="HTH tetR-type" evidence="5">
    <location>
        <begin position="11"/>
        <end position="71"/>
    </location>
</feature>
<evidence type="ECO:0000256" key="2">
    <source>
        <dbReference type="ARBA" id="ARBA00023125"/>
    </source>
</evidence>
<dbReference type="Proteomes" id="UP000539175">
    <property type="component" value="Unassembled WGS sequence"/>
</dbReference>
<dbReference type="AlphaFoldDB" id="A0A7X0B084"/>
<evidence type="ECO:0000313" key="6">
    <source>
        <dbReference type="EMBL" id="MBB6251784.1"/>
    </source>
</evidence>
<dbReference type="InterPro" id="IPR009057">
    <property type="entry name" value="Homeodomain-like_sf"/>
</dbReference>
<proteinExistence type="predicted"/>
<dbReference type="EMBL" id="JACIIZ010000005">
    <property type="protein sequence ID" value="MBB6251784.1"/>
    <property type="molecule type" value="Genomic_DNA"/>
</dbReference>
<dbReference type="Gene3D" id="1.10.357.10">
    <property type="entry name" value="Tetracycline Repressor, domain 2"/>
    <property type="match status" value="1"/>
</dbReference>
<name>A0A7X0B084_9PROT</name>
<keyword evidence="2 4" id="KW-0238">DNA-binding</keyword>
<evidence type="ECO:0000313" key="7">
    <source>
        <dbReference type="Proteomes" id="UP000539175"/>
    </source>
</evidence>
<evidence type="ECO:0000256" key="4">
    <source>
        <dbReference type="PROSITE-ProRule" id="PRU00335"/>
    </source>
</evidence>
<organism evidence="6 7">
    <name type="scientific">Nitrospirillum iridis</name>
    <dbReference type="NCBI Taxonomy" id="765888"/>
    <lineage>
        <taxon>Bacteria</taxon>
        <taxon>Pseudomonadati</taxon>
        <taxon>Pseudomonadota</taxon>
        <taxon>Alphaproteobacteria</taxon>
        <taxon>Rhodospirillales</taxon>
        <taxon>Azospirillaceae</taxon>
        <taxon>Nitrospirillum</taxon>
    </lineage>
</organism>
<dbReference type="InterPro" id="IPR025996">
    <property type="entry name" value="MT1864/Rv1816-like_C"/>
</dbReference>
<gene>
    <name evidence="6" type="ORF">FHS74_002335</name>
</gene>
<dbReference type="PANTHER" id="PTHR30055">
    <property type="entry name" value="HTH-TYPE TRANSCRIPTIONAL REGULATOR RUTR"/>
    <property type="match status" value="1"/>
</dbReference>
<evidence type="ECO:0000259" key="5">
    <source>
        <dbReference type="PROSITE" id="PS50977"/>
    </source>
</evidence>
<dbReference type="InterPro" id="IPR036271">
    <property type="entry name" value="Tet_transcr_reg_TetR-rel_C_sf"/>
</dbReference>
<dbReference type="Pfam" id="PF00440">
    <property type="entry name" value="TetR_N"/>
    <property type="match status" value="1"/>
</dbReference>
<dbReference type="PROSITE" id="PS50977">
    <property type="entry name" value="HTH_TETR_2"/>
    <property type="match status" value="1"/>
</dbReference>
<keyword evidence="7" id="KW-1185">Reference proteome</keyword>
<dbReference type="GO" id="GO:0003700">
    <property type="term" value="F:DNA-binding transcription factor activity"/>
    <property type="evidence" value="ECO:0007669"/>
    <property type="project" value="TreeGrafter"/>
</dbReference>
<dbReference type="SUPFAM" id="SSF48498">
    <property type="entry name" value="Tetracyclin repressor-like, C-terminal domain"/>
    <property type="match status" value="1"/>
</dbReference>
<dbReference type="InterPro" id="IPR001647">
    <property type="entry name" value="HTH_TetR"/>
</dbReference>
<evidence type="ECO:0000256" key="1">
    <source>
        <dbReference type="ARBA" id="ARBA00023015"/>
    </source>
</evidence>
<protein>
    <submittedName>
        <fullName evidence="6">AcrR family transcriptional regulator</fullName>
    </submittedName>
</protein>
<evidence type="ECO:0000256" key="3">
    <source>
        <dbReference type="ARBA" id="ARBA00023163"/>
    </source>
</evidence>
<comment type="caution">
    <text evidence="6">The sequence shown here is derived from an EMBL/GenBank/DDBJ whole genome shotgun (WGS) entry which is preliminary data.</text>
</comment>
<dbReference type="InterPro" id="IPR050109">
    <property type="entry name" value="HTH-type_TetR-like_transc_reg"/>
</dbReference>
<reference evidence="6 7" key="1">
    <citation type="submission" date="2020-08" db="EMBL/GenBank/DDBJ databases">
        <title>Genomic Encyclopedia of Type Strains, Phase IV (KMG-IV): sequencing the most valuable type-strain genomes for metagenomic binning, comparative biology and taxonomic classification.</title>
        <authorList>
            <person name="Goeker M."/>
        </authorList>
    </citation>
    <scope>NUCLEOTIDE SEQUENCE [LARGE SCALE GENOMIC DNA]</scope>
    <source>
        <strain evidence="6 7">DSM 22198</strain>
    </source>
</reference>